<dbReference type="Pfam" id="PF06182">
    <property type="entry name" value="ABC2_membrane_6"/>
    <property type="match status" value="1"/>
</dbReference>
<dbReference type="PANTHER" id="PTHR36832">
    <property type="entry name" value="SLR1174 PROTEIN-RELATED"/>
    <property type="match status" value="1"/>
</dbReference>
<feature type="transmembrane region" description="Helical" evidence="1">
    <location>
        <begin position="58"/>
        <end position="77"/>
    </location>
</feature>
<protein>
    <submittedName>
        <fullName evidence="2">ABC-2 family transporter protein</fullName>
    </submittedName>
</protein>
<feature type="transmembrane region" description="Helical" evidence="1">
    <location>
        <begin position="183"/>
        <end position="204"/>
    </location>
</feature>
<dbReference type="RefSeq" id="WP_198128598.1">
    <property type="nucleotide sequence ID" value="NZ_JAECZC010000105.1"/>
</dbReference>
<organism evidence="2 3">
    <name type="scientific">Amazonocrinis nigriterrae CENA67</name>
    <dbReference type="NCBI Taxonomy" id="2794033"/>
    <lineage>
        <taxon>Bacteria</taxon>
        <taxon>Bacillati</taxon>
        <taxon>Cyanobacteriota</taxon>
        <taxon>Cyanophyceae</taxon>
        <taxon>Nostocales</taxon>
        <taxon>Nostocaceae</taxon>
        <taxon>Amazonocrinis</taxon>
        <taxon>Amazonocrinis nigriterrae</taxon>
    </lineage>
</organism>
<name>A0A8J7I2B8_9NOST</name>
<reference evidence="2 3" key="1">
    <citation type="journal article" date="2021" name="Int. J. Syst. Evol. Microbiol.">
        <title>Amazonocrinis nigriterrae gen. nov., sp. nov., Atlanticothrix silvestris gen. nov., sp. nov. and Dendronalium phyllosphericum gen. nov., sp. nov., nostocacean cyanobacteria from Brazilian environments.</title>
        <authorList>
            <person name="Alvarenga D.O."/>
            <person name="Andreote A.P.D."/>
            <person name="Branco L.H.Z."/>
            <person name="Delbaje E."/>
            <person name="Cruz R.B."/>
            <person name="Varani A.M."/>
            <person name="Fiore M.F."/>
        </authorList>
    </citation>
    <scope>NUCLEOTIDE SEQUENCE [LARGE SCALE GENOMIC DNA]</scope>
    <source>
        <strain evidence="2 3">CENA67</strain>
    </source>
</reference>
<evidence type="ECO:0000313" key="3">
    <source>
        <dbReference type="Proteomes" id="UP000632766"/>
    </source>
</evidence>
<dbReference type="AlphaFoldDB" id="A0A8J7I2B8"/>
<keyword evidence="1" id="KW-0812">Transmembrane</keyword>
<dbReference type="InterPro" id="IPR010390">
    <property type="entry name" value="ABC-2_transporter-like"/>
</dbReference>
<accession>A0A8J7I2B8</accession>
<dbReference type="Proteomes" id="UP000632766">
    <property type="component" value="Unassembled WGS sequence"/>
</dbReference>
<keyword evidence="3" id="KW-1185">Reference proteome</keyword>
<evidence type="ECO:0000313" key="2">
    <source>
        <dbReference type="EMBL" id="MBH8566859.1"/>
    </source>
</evidence>
<evidence type="ECO:0000256" key="1">
    <source>
        <dbReference type="SAM" id="Phobius"/>
    </source>
</evidence>
<keyword evidence="1" id="KW-1133">Transmembrane helix</keyword>
<dbReference type="EMBL" id="JAECZC010000105">
    <property type="protein sequence ID" value="MBH8566859.1"/>
    <property type="molecule type" value="Genomic_DNA"/>
</dbReference>
<keyword evidence="1" id="KW-0472">Membrane</keyword>
<feature type="transmembrane region" description="Helical" evidence="1">
    <location>
        <begin position="147"/>
        <end position="171"/>
    </location>
</feature>
<feature type="transmembrane region" description="Helical" evidence="1">
    <location>
        <begin position="116"/>
        <end position="135"/>
    </location>
</feature>
<dbReference type="PANTHER" id="PTHR36832:SF2">
    <property type="entry name" value="INTEGRAL MEMBRANE PROTEIN"/>
    <property type="match status" value="1"/>
</dbReference>
<proteinExistence type="predicted"/>
<gene>
    <name evidence="2" type="ORF">I8748_32730</name>
</gene>
<comment type="caution">
    <text evidence="2">The sequence shown here is derived from an EMBL/GenBank/DDBJ whole genome shotgun (WGS) entry which is preliminary data.</text>
</comment>
<sequence length="272" mass="30541">MRAYWSLFVARFALLLQYRTAALAGVVTQLFWGLVKIMVLEAFFTHATTPQPMTLQEAIGYLWLIQVFLVAIVPWSGDREIQEHIRSGAVGYDLLRPTDLYNFWFTRALAMRTAPLILRAIPLVLIINLFLPFVGLSKWSLSFPPSMASLVAFVVCFIGAILLSSAFTMLMTVSMMWTISGEGINNLLPTFIIFFSGMIVPLPLFPEWIKPLLNALPFSGLIDKPFRIFTGNLPADALFNVVLHQIFWIVVIITLGRFIVNRGVSKLVIQGG</sequence>
<feature type="transmembrane region" description="Helical" evidence="1">
    <location>
        <begin position="237"/>
        <end position="260"/>
    </location>
</feature>